<reference evidence="4 5" key="1">
    <citation type="submission" date="2019-10" db="EMBL/GenBank/DDBJ databases">
        <title>Georgenia wutianyii sp. nov. and Georgenia yuyongxinii sp. nov. isolated from plateau pika (Ochotona curzoniae) in the Qinghai-Tibet plateau of China.</title>
        <authorList>
            <person name="Tian Z."/>
        </authorList>
    </citation>
    <scope>NUCLEOTIDE SEQUENCE [LARGE SCALE GENOMIC DNA]</scope>
    <source>
        <strain evidence="4 5">DSM 21501</strain>
    </source>
</reference>
<dbReference type="EMBL" id="WHJE01000237">
    <property type="protein sequence ID" value="KAE8762169.1"/>
    <property type="molecule type" value="Genomic_DNA"/>
</dbReference>
<keyword evidence="4" id="KW-0808">Transferase</keyword>
<comment type="caution">
    <text evidence="4">The sequence shown here is derived from an EMBL/GenBank/DDBJ whole genome shotgun (WGS) entry which is preliminary data.</text>
</comment>
<dbReference type="PANTHER" id="PTHR34847:SF1">
    <property type="entry name" value="NODULATION PROTEIN U"/>
    <property type="match status" value="1"/>
</dbReference>
<dbReference type="SUPFAM" id="SSF55821">
    <property type="entry name" value="YrdC/RibB"/>
    <property type="match status" value="1"/>
</dbReference>
<organism evidence="4 5">
    <name type="scientific">Georgenia thermotolerans</name>
    <dbReference type="NCBI Taxonomy" id="527326"/>
    <lineage>
        <taxon>Bacteria</taxon>
        <taxon>Bacillati</taxon>
        <taxon>Actinomycetota</taxon>
        <taxon>Actinomycetes</taxon>
        <taxon>Micrococcales</taxon>
        <taxon>Bogoriellaceae</taxon>
        <taxon>Georgenia</taxon>
    </lineage>
</organism>
<dbReference type="RefSeq" id="WP_152204859.1">
    <property type="nucleotide sequence ID" value="NZ_VUKF01000088.1"/>
</dbReference>
<keyword evidence="5" id="KW-1185">Reference proteome</keyword>
<dbReference type="Gene3D" id="3.30.420.40">
    <property type="match status" value="2"/>
</dbReference>
<accession>A0A7J5UIG3</accession>
<dbReference type="InterPro" id="IPR038152">
    <property type="entry name" value="Carbam_trans_C_sf"/>
</dbReference>
<dbReference type="OrthoDB" id="9780777at2"/>
<feature type="domain" description="Carbamoyltransferase C-terminal" evidence="3">
    <location>
        <begin position="377"/>
        <end position="546"/>
    </location>
</feature>
<dbReference type="SUPFAM" id="SSF53067">
    <property type="entry name" value="Actin-like ATPase domain"/>
    <property type="match status" value="1"/>
</dbReference>
<dbReference type="PANTHER" id="PTHR34847">
    <property type="entry name" value="NODULATION PROTEIN U"/>
    <property type="match status" value="1"/>
</dbReference>
<evidence type="ECO:0000259" key="2">
    <source>
        <dbReference type="Pfam" id="PF02543"/>
    </source>
</evidence>
<gene>
    <name evidence="4" type="ORF">GB883_20760</name>
</gene>
<dbReference type="GO" id="GO:0016740">
    <property type="term" value="F:transferase activity"/>
    <property type="evidence" value="ECO:0007669"/>
    <property type="project" value="UniProtKB-KW"/>
</dbReference>
<dbReference type="InterPro" id="IPR003696">
    <property type="entry name" value="Carbtransf_dom"/>
</dbReference>
<dbReference type="Pfam" id="PF16861">
    <property type="entry name" value="Carbam_trans_C"/>
    <property type="match status" value="1"/>
</dbReference>
<dbReference type="Proteomes" id="UP000451860">
    <property type="component" value="Unassembled WGS sequence"/>
</dbReference>
<protein>
    <submittedName>
        <fullName evidence="4">Carbamoyltransferase</fullName>
    </submittedName>
</protein>
<evidence type="ECO:0000256" key="1">
    <source>
        <dbReference type="ARBA" id="ARBA00006129"/>
    </source>
</evidence>
<feature type="domain" description="Carbamoyltransferase" evidence="2">
    <location>
        <begin position="117"/>
        <end position="328"/>
    </location>
</feature>
<dbReference type="InterPro" id="IPR017945">
    <property type="entry name" value="DHBP_synth_RibB-like_a/b_dom"/>
</dbReference>
<evidence type="ECO:0000259" key="3">
    <source>
        <dbReference type="Pfam" id="PF16861"/>
    </source>
</evidence>
<dbReference type="InterPro" id="IPR043129">
    <property type="entry name" value="ATPase_NBD"/>
</dbReference>
<dbReference type="InterPro" id="IPR051338">
    <property type="entry name" value="NodU/CmcH_Carbamoyltrnsfr"/>
</dbReference>
<name>A0A7J5UIG3_9MICO</name>
<feature type="domain" description="Carbamoyltransferase" evidence="2">
    <location>
        <begin position="2"/>
        <end position="72"/>
    </location>
</feature>
<proteinExistence type="inferred from homology"/>
<dbReference type="Gene3D" id="3.90.870.20">
    <property type="entry name" value="Carbamoyltransferase, C-terminal domain"/>
    <property type="match status" value="1"/>
</dbReference>
<dbReference type="CDD" id="cd24098">
    <property type="entry name" value="ASKHA_NBD_TobZ_N"/>
    <property type="match status" value="1"/>
</dbReference>
<dbReference type="Pfam" id="PF02543">
    <property type="entry name" value="Carbam_trans_N"/>
    <property type="match status" value="2"/>
</dbReference>
<evidence type="ECO:0000313" key="5">
    <source>
        <dbReference type="Proteomes" id="UP000451860"/>
    </source>
</evidence>
<sequence>MRVLGVNALFHDPSAALVVDGQVVAAAEEERFSRRKHGKRPVPFAAWELPELAMRWCLRQAGLRPQDLDAVAYSFDPALARPAEAMGLHDPWDHLRLTYAERAPQFLAAALPGLDPATVRFVPHHVAHAASGALASPHRRSSVLVLDGRGEHASHLAGRYDGGQLEVLASQDLPHSLGLLYESLTEHLGFLRSSDEYKVMALASYGTPRHLEELRETIRATDDGGFLAPIPDWSRWAPPRDRDARLEEASWRGAWADLACSVQARLEEVLVDLARWVHDRTGDRVLTMAGGTALNCVANSRIWRETPFEEVWVQPAAGDAGTALGAALQVAAGGGEDTTPMPGAALGRGWSDDDLAAWLRGAAVPFTTPDDLAAEVAQVLAGNGVVAWFDGRSEFGPRALGQRSLLANPAVAANLERLNEVKGREQFRPVAPMVLADRAAEIFTDGPLPSPYMLFVHTVRPEWRGRIPAVVHVDGTARIQTVDPAAQPRLGATLRAFERRTGLPVVVNTSLNTAGRPMVDDPRDALELFGSAPVDALVMGPHLVRRAALFAAAAPEAASVGAAR</sequence>
<comment type="similarity">
    <text evidence="1">Belongs to the NodU/CmcH family.</text>
</comment>
<dbReference type="AlphaFoldDB" id="A0A7J5UIG3"/>
<dbReference type="InterPro" id="IPR031730">
    <property type="entry name" value="Carbam_trans_C"/>
</dbReference>
<evidence type="ECO:0000313" key="4">
    <source>
        <dbReference type="EMBL" id="KAE8762169.1"/>
    </source>
</evidence>